<gene>
    <name evidence="4" type="ORF">H4F90_15240</name>
</gene>
<dbReference type="InterPro" id="IPR050834">
    <property type="entry name" value="Glycosyltransf_2"/>
</dbReference>
<dbReference type="CDD" id="cd00761">
    <property type="entry name" value="Glyco_tranf_GTA_type"/>
    <property type="match status" value="1"/>
</dbReference>
<dbReference type="RefSeq" id="WP_182666147.1">
    <property type="nucleotide sequence ID" value="NZ_JACIVI010000008.1"/>
</dbReference>
<dbReference type="Pfam" id="PF00534">
    <property type="entry name" value="Glycos_transf_1"/>
    <property type="match status" value="1"/>
</dbReference>
<evidence type="ECO:0000313" key="4">
    <source>
        <dbReference type="EMBL" id="MBB1163326.1"/>
    </source>
</evidence>
<dbReference type="InterPro" id="IPR028098">
    <property type="entry name" value="Glyco_trans_4-like_N"/>
</dbReference>
<feature type="domain" description="Glycosyl transferase family 1" evidence="1">
    <location>
        <begin position="233"/>
        <end position="397"/>
    </location>
</feature>
<protein>
    <submittedName>
        <fullName evidence="4">Glycosyltransferase</fullName>
    </submittedName>
</protein>
<dbReference type="Gene3D" id="3.40.50.2000">
    <property type="entry name" value="Glycogen Phosphorylase B"/>
    <property type="match status" value="2"/>
</dbReference>
<proteinExistence type="predicted"/>
<dbReference type="PANTHER" id="PTHR43685:SF2">
    <property type="entry name" value="GLYCOSYLTRANSFERASE 2-LIKE DOMAIN-CONTAINING PROTEIN"/>
    <property type="match status" value="1"/>
</dbReference>
<keyword evidence="5" id="KW-1185">Reference proteome</keyword>
<name>A0A839HMS0_9BURK</name>
<dbReference type="SUPFAM" id="SSF53448">
    <property type="entry name" value="Nucleotide-diphospho-sugar transferases"/>
    <property type="match status" value="1"/>
</dbReference>
<dbReference type="Pfam" id="PF00535">
    <property type="entry name" value="Glycos_transf_2"/>
    <property type="match status" value="1"/>
</dbReference>
<dbReference type="InterPro" id="IPR029044">
    <property type="entry name" value="Nucleotide-diphossugar_trans"/>
</dbReference>
<accession>A0A839HMS0</accession>
<evidence type="ECO:0000259" key="2">
    <source>
        <dbReference type="Pfam" id="PF00535"/>
    </source>
</evidence>
<organism evidence="4 5">
    <name type="scientific">Aquariibacter albus</name>
    <dbReference type="NCBI Taxonomy" id="2759899"/>
    <lineage>
        <taxon>Bacteria</taxon>
        <taxon>Pseudomonadati</taxon>
        <taxon>Pseudomonadota</taxon>
        <taxon>Betaproteobacteria</taxon>
        <taxon>Burkholderiales</taxon>
        <taxon>Sphaerotilaceae</taxon>
        <taxon>Aquariibacter</taxon>
    </lineage>
</organism>
<evidence type="ECO:0000259" key="1">
    <source>
        <dbReference type="Pfam" id="PF00534"/>
    </source>
</evidence>
<feature type="domain" description="Glycosyltransferase subfamily 4-like N-terminal" evidence="3">
    <location>
        <begin position="18"/>
        <end position="216"/>
    </location>
</feature>
<dbReference type="AlphaFoldDB" id="A0A839HMS0"/>
<dbReference type="SUPFAM" id="SSF53756">
    <property type="entry name" value="UDP-Glycosyltransferase/glycogen phosphorylase"/>
    <property type="match status" value="1"/>
</dbReference>
<dbReference type="InterPro" id="IPR001173">
    <property type="entry name" value="Glyco_trans_2-like"/>
</dbReference>
<sequence length="976" mass="103006">MKHLFLCREFPPAPYLPGGIGSYVRQMCEALAEAGETVHVIGQRWPGAPRLRELRQGGRLVVHRVALDDPMPAADPFGPRPPAGAVQAAMLASAFPSQVFAWQAALLAEQLVEDEGIDVIEAQEWEAPLACFQLRRAAGLGPTRRPPCIVHLHSSTASIFRANGWDPRVADHDPAVALEAYSIVQADALLAPSQFMADEIEARHGLPPGRVHVIPYPLGPGEPLRREAEAWARPEVLHVGRLEGRKGVHEWAAAVAEVARAEPALRAVFAGGDTPLQATGEGSVRAALRAALPAAVRAQLRFHGNLDAPALQALRARCSLAVVPSRWENFPYSCMEAMASGLPVIVSPGGGMREMVVDGESGWIAAQGSPAGLAEALRRALATPPARRRAMGEAAAQRIRALCHPPAIVARQLAFRAAVVAAAAPPPGALPAGTAVRLHALPGARPRPAAVAAATAMLAAEPALDGVVGWGLDPRSGRIALPRCLDRPHHAAAGGPMPALLLRAEGALARLLPATGGLDAAALAALDAALAAGARLALLPAVLAEAAAPGAPTAPAPPRSAMALAVQRPYRPLLDWLGDCTPAYRAVLLRRALTALLGRRAGRSAPRAVGEGPRPSAAPLPARAPWVPGRVSVLLAAYNAAATLDETLASALAQTHRDLELIAVDDGSTDDTAERLAAWAARDPRVRLLRQRNRGVAAARNRALREACGEFIAPLDADDLWAPAKLERLVARLRAAPAAGLAYSGWVVVDSAGRPLDRSPRWTVAGRALDRLAEVNFAGCASVPVFRHAALRAAPAPLGYDPRLRDLDAQGCEDWDLLLRVAEGHEVAVDPAVLVAYRRHAQSMSASCAAMWRSGCRVLDELAARQPALPQAVLRAGRGQFALHLAGVAFWSGRPREALGWMLRARAPATVLALLPALLRLLLARPGRTAEAATARPLPLAADGVYDETALPAPRLPYARIWQRRWQARAAGSATR</sequence>
<dbReference type="Pfam" id="PF13579">
    <property type="entry name" value="Glyco_trans_4_4"/>
    <property type="match status" value="1"/>
</dbReference>
<evidence type="ECO:0000259" key="3">
    <source>
        <dbReference type="Pfam" id="PF13579"/>
    </source>
</evidence>
<dbReference type="GO" id="GO:0016757">
    <property type="term" value="F:glycosyltransferase activity"/>
    <property type="evidence" value="ECO:0007669"/>
    <property type="project" value="InterPro"/>
</dbReference>
<dbReference type="CDD" id="cd03801">
    <property type="entry name" value="GT4_PimA-like"/>
    <property type="match status" value="1"/>
</dbReference>
<feature type="domain" description="Glycosyltransferase 2-like" evidence="2">
    <location>
        <begin position="632"/>
        <end position="744"/>
    </location>
</feature>
<dbReference type="InterPro" id="IPR001296">
    <property type="entry name" value="Glyco_trans_1"/>
</dbReference>
<dbReference type="Proteomes" id="UP000586093">
    <property type="component" value="Unassembled WGS sequence"/>
</dbReference>
<evidence type="ECO:0000313" key="5">
    <source>
        <dbReference type="Proteomes" id="UP000586093"/>
    </source>
</evidence>
<dbReference type="PANTHER" id="PTHR43685">
    <property type="entry name" value="GLYCOSYLTRANSFERASE"/>
    <property type="match status" value="1"/>
</dbReference>
<keyword evidence="4" id="KW-0808">Transferase</keyword>
<reference evidence="4 5" key="1">
    <citation type="submission" date="2020-08" db="EMBL/GenBank/DDBJ databases">
        <title>Aquariorum lacteus gen. nov., sp. nov., a new member of the family Comamonadaceae, isolated from freshwater aquarium.</title>
        <authorList>
            <person name="Chun S.-J."/>
        </authorList>
    </citation>
    <scope>NUCLEOTIDE SEQUENCE [LARGE SCALE GENOMIC DNA]</scope>
    <source>
        <strain evidence="4 5">SJAQ100</strain>
    </source>
</reference>
<comment type="caution">
    <text evidence="4">The sequence shown here is derived from an EMBL/GenBank/DDBJ whole genome shotgun (WGS) entry which is preliminary data.</text>
</comment>
<dbReference type="EMBL" id="JACIVI010000008">
    <property type="protein sequence ID" value="MBB1163326.1"/>
    <property type="molecule type" value="Genomic_DNA"/>
</dbReference>
<dbReference type="Gene3D" id="3.90.550.10">
    <property type="entry name" value="Spore Coat Polysaccharide Biosynthesis Protein SpsA, Chain A"/>
    <property type="match status" value="1"/>
</dbReference>